<evidence type="ECO:0000256" key="5">
    <source>
        <dbReference type="ARBA" id="ARBA00022723"/>
    </source>
</evidence>
<dbReference type="InterPro" id="IPR011761">
    <property type="entry name" value="ATP-grasp"/>
</dbReference>
<dbReference type="InterPro" id="IPR020560">
    <property type="entry name" value="PRibGlycinamide_synth_C-dom"/>
</dbReference>
<comment type="similarity">
    <text evidence="3">In the N-terminal section; belongs to the GARS family.</text>
</comment>
<keyword evidence="6 15" id="KW-0547">Nucleotide-binding</keyword>
<comment type="similarity">
    <text evidence="12">In the C-terminal section; belongs to the AIR synthase family.</text>
</comment>
<evidence type="ECO:0000256" key="10">
    <source>
        <dbReference type="ARBA" id="ARBA00023268"/>
    </source>
</evidence>
<dbReference type="Pfam" id="PF02843">
    <property type="entry name" value="GARS_C"/>
    <property type="match status" value="1"/>
</dbReference>
<dbReference type="PANTHER" id="PTHR10520">
    <property type="entry name" value="TRIFUNCTIONAL PURINE BIOSYNTHETIC PROTEIN ADENOSINE-3-RELATED"/>
    <property type="match status" value="1"/>
</dbReference>
<dbReference type="SUPFAM" id="SSF56042">
    <property type="entry name" value="PurM C-terminal domain-like"/>
    <property type="match status" value="1"/>
</dbReference>
<dbReference type="InterPro" id="IPR036921">
    <property type="entry name" value="PurM-like_N_sf"/>
</dbReference>
<evidence type="ECO:0000256" key="13">
    <source>
        <dbReference type="ARBA" id="ARBA00047843"/>
    </source>
</evidence>
<dbReference type="PROSITE" id="PS50975">
    <property type="entry name" value="ATP_GRASP"/>
    <property type="match status" value="1"/>
</dbReference>
<evidence type="ECO:0000313" key="18">
    <source>
        <dbReference type="Proteomes" id="UP000001072"/>
    </source>
</evidence>
<dbReference type="GO" id="GO:0046084">
    <property type="term" value="P:adenine biosynthetic process"/>
    <property type="evidence" value="ECO:0007669"/>
    <property type="project" value="TreeGrafter"/>
</dbReference>
<dbReference type="FunFam" id="3.30.1330.10:FF:000001">
    <property type="entry name" value="Phosphoribosylformylglycinamidine cyclo-ligase"/>
    <property type="match status" value="1"/>
</dbReference>
<comment type="pathway">
    <text evidence="1">Purine metabolism; IMP biosynthesis via de novo pathway; 5-amino-1-(5-phospho-D-ribosyl)imidazole from N(2)-formyl-N(1)-(5-phospho-D-ribosyl)glycinamide: step 2/2.</text>
</comment>
<dbReference type="FunFam" id="3.40.50.20:FF:000006">
    <property type="entry name" value="Phosphoribosylamine--glycine ligase, chloroplastic"/>
    <property type="match status" value="1"/>
</dbReference>
<dbReference type="CDD" id="cd02196">
    <property type="entry name" value="PurM"/>
    <property type="match status" value="1"/>
</dbReference>
<dbReference type="Proteomes" id="UP000001072">
    <property type="component" value="Unassembled WGS sequence"/>
</dbReference>
<name>F4RNW3_MELLP</name>
<sequence length="790" mass="84291">MKILIVGSGGREHALAVALAKSKSVTKVFIAPGNGGTDTHEKCENVNISPSDFGRLVKFGCDENIDMVIPGPEQVLVDGIEGSFRKVGIPCFGPTTNAARMEGSKTFSKDFMAKHSIPTARYSNFSNFDQAKAHLDKVDYKVVIKASGLAAGKGVIIPESREEALKALQDIMINKDFGVSGDEVVIEEFLEGQEISLLAISDGYTVVALPSAQDHKRIGEGDMGLNTGGMGAYAPTPVGTPDLIAECMKTVIRPTIAGMRRDGIPFVGCLFTGFMITSEGPKVLEYNVRFGDPETQTVLSLLSNDCDLAEIFMACCERRLDAVPLHFKSLFSVTVVLASPGYPNSYPKGLPITINSQLLPKDSFIYHAGTAVDNQGQLCTAGGRVLAVNGVGESIKAAAQVAYEAVDCVKFEGMTYRKDIAHRALNATSSGPKQPQTGLTYESAGVSIDSGNQLVSRIKPLVKTTARLGCDSVIGGFGGLFDLKSVGYEDPVIVSGTDGVGTKLIVAQQVGKHDTVGVDLVAMSVNDLLVQGAEPLFFLDYFACNHLNVDVAVDVVKGIADGCKTSGCALIGGETAEMPGLYREDDYDLAGFAVGVVERSKILPRMQDIKSGDVLLGLTSSGVHSNGFSLVRKVVERSGLNLNSTCPWAPTQTLGHVFLQPTQIYVKQLLPVLKSGKNLIKGMCHITGGGFIENLPRVLPDKLGCEVDVRSYPLPDCFQWLMKQGNIDPLEMCRTFNCGIGMVLIVAKDDVAELNTILKESKQQGEADVHVIGSVNFTAGVKMVGLESWS</sequence>
<evidence type="ECO:0000256" key="2">
    <source>
        <dbReference type="ARBA" id="ARBA00005174"/>
    </source>
</evidence>
<dbReference type="VEuPathDB" id="FungiDB:MELLADRAFT_116735"/>
<dbReference type="InterPro" id="IPR016185">
    <property type="entry name" value="PreATP-grasp_dom_sf"/>
</dbReference>
<dbReference type="Gene3D" id="3.30.1490.20">
    <property type="entry name" value="ATP-grasp fold, A domain"/>
    <property type="match status" value="1"/>
</dbReference>
<dbReference type="InterPro" id="IPR000115">
    <property type="entry name" value="PRibGlycinamide_synth"/>
</dbReference>
<dbReference type="InterPro" id="IPR011054">
    <property type="entry name" value="Rudment_hybrid_motif"/>
</dbReference>
<dbReference type="InterPro" id="IPR037123">
    <property type="entry name" value="PRibGlycinamide_synth_C_sf"/>
</dbReference>
<dbReference type="GeneID" id="18925874"/>
<evidence type="ECO:0000313" key="17">
    <source>
        <dbReference type="EMBL" id="EGG05843.1"/>
    </source>
</evidence>
<dbReference type="FunFam" id="3.30.470.20:FF:000018">
    <property type="entry name" value="Trifunctional purine biosynthetic protein adenosine-3"/>
    <property type="match status" value="1"/>
</dbReference>
<comment type="catalytic activity">
    <reaction evidence="13">
        <text>5-phospho-beta-D-ribosylamine + glycine + ATP = N(1)-(5-phospho-beta-D-ribosyl)glycinamide + ADP + phosphate + H(+)</text>
        <dbReference type="Rhea" id="RHEA:17453"/>
        <dbReference type="ChEBI" id="CHEBI:15378"/>
        <dbReference type="ChEBI" id="CHEBI:30616"/>
        <dbReference type="ChEBI" id="CHEBI:43474"/>
        <dbReference type="ChEBI" id="CHEBI:57305"/>
        <dbReference type="ChEBI" id="CHEBI:58681"/>
        <dbReference type="ChEBI" id="CHEBI:143788"/>
        <dbReference type="ChEBI" id="CHEBI:456216"/>
        <dbReference type="EC" id="6.3.4.13"/>
    </reaction>
</comment>
<dbReference type="InterPro" id="IPR020562">
    <property type="entry name" value="PRibGlycinamide_synth_N"/>
</dbReference>
<dbReference type="Gene3D" id="3.30.470.20">
    <property type="entry name" value="ATP-grasp fold, B domain"/>
    <property type="match status" value="1"/>
</dbReference>
<dbReference type="GO" id="GO:0005524">
    <property type="term" value="F:ATP binding"/>
    <property type="evidence" value="ECO:0007669"/>
    <property type="project" value="UniProtKB-UniRule"/>
</dbReference>
<dbReference type="Pfam" id="PF02844">
    <property type="entry name" value="GARS_N"/>
    <property type="match status" value="1"/>
</dbReference>
<dbReference type="InterPro" id="IPR020559">
    <property type="entry name" value="PRibGlycinamide_synth_CS"/>
</dbReference>
<dbReference type="GO" id="GO:0005829">
    <property type="term" value="C:cytosol"/>
    <property type="evidence" value="ECO:0007669"/>
    <property type="project" value="TreeGrafter"/>
</dbReference>
<dbReference type="Pfam" id="PF02769">
    <property type="entry name" value="AIRS_C"/>
    <property type="match status" value="1"/>
</dbReference>
<evidence type="ECO:0000256" key="3">
    <source>
        <dbReference type="ARBA" id="ARBA00007423"/>
    </source>
</evidence>
<keyword evidence="7" id="KW-0658">Purine biosynthesis</keyword>
<dbReference type="HOGENOM" id="CLU_005361_0_2_1"/>
<keyword evidence="10" id="KW-0511">Multifunctional enzyme</keyword>
<feature type="domain" description="ATP-grasp" evidence="16">
    <location>
        <begin position="109"/>
        <end position="317"/>
    </location>
</feature>
<evidence type="ECO:0000256" key="15">
    <source>
        <dbReference type="PROSITE-ProRule" id="PRU00409"/>
    </source>
</evidence>
<evidence type="ECO:0000256" key="9">
    <source>
        <dbReference type="ARBA" id="ARBA00023211"/>
    </source>
</evidence>
<dbReference type="GO" id="GO:0004641">
    <property type="term" value="F:phosphoribosylformylglycinamidine cyclo-ligase activity"/>
    <property type="evidence" value="ECO:0007669"/>
    <property type="project" value="UniProtKB-EC"/>
</dbReference>
<dbReference type="OrthoDB" id="2018833at2759"/>
<dbReference type="UniPathway" id="UPA00074">
    <property type="reaction ID" value="UER00125"/>
</dbReference>
<dbReference type="FunFam" id="3.90.600.10:FF:000001">
    <property type="entry name" value="Trifunctional purine biosynthetic protein adenosine-3"/>
    <property type="match status" value="1"/>
</dbReference>
<evidence type="ECO:0000256" key="7">
    <source>
        <dbReference type="ARBA" id="ARBA00022755"/>
    </source>
</evidence>
<dbReference type="SMART" id="SM01209">
    <property type="entry name" value="GARS_A"/>
    <property type="match status" value="1"/>
</dbReference>
<dbReference type="STRING" id="747676.F4RNW3"/>
<dbReference type="Gene3D" id="3.40.50.20">
    <property type="match status" value="1"/>
</dbReference>
<evidence type="ECO:0000256" key="14">
    <source>
        <dbReference type="ARBA" id="ARBA00049057"/>
    </source>
</evidence>
<dbReference type="Gene3D" id="3.90.600.10">
    <property type="entry name" value="Phosphoribosylglycinamide synthetase, C-terminal domain"/>
    <property type="match status" value="1"/>
</dbReference>
<evidence type="ECO:0000256" key="8">
    <source>
        <dbReference type="ARBA" id="ARBA00022840"/>
    </source>
</evidence>
<reference evidence="18" key="1">
    <citation type="journal article" date="2011" name="Proc. Natl. Acad. Sci. U.S.A.">
        <title>Obligate biotrophy features unraveled by the genomic analysis of rust fungi.</title>
        <authorList>
            <person name="Duplessis S."/>
            <person name="Cuomo C.A."/>
            <person name="Lin Y.-C."/>
            <person name="Aerts A."/>
            <person name="Tisserant E."/>
            <person name="Veneault-Fourrey C."/>
            <person name="Joly D.L."/>
            <person name="Hacquard S."/>
            <person name="Amselem J."/>
            <person name="Cantarel B.L."/>
            <person name="Chiu R."/>
            <person name="Coutinho P.M."/>
            <person name="Feau N."/>
            <person name="Field M."/>
            <person name="Frey P."/>
            <person name="Gelhaye E."/>
            <person name="Goldberg J."/>
            <person name="Grabherr M.G."/>
            <person name="Kodira C.D."/>
            <person name="Kohler A."/>
            <person name="Kuees U."/>
            <person name="Lindquist E.A."/>
            <person name="Lucas S.M."/>
            <person name="Mago R."/>
            <person name="Mauceli E."/>
            <person name="Morin E."/>
            <person name="Murat C."/>
            <person name="Pangilinan J.L."/>
            <person name="Park R."/>
            <person name="Pearson M."/>
            <person name="Quesneville H."/>
            <person name="Rouhier N."/>
            <person name="Sakthikumar S."/>
            <person name="Salamov A.A."/>
            <person name="Schmutz J."/>
            <person name="Selles B."/>
            <person name="Shapiro H."/>
            <person name="Tanguay P."/>
            <person name="Tuskan G.A."/>
            <person name="Henrissat B."/>
            <person name="Van de Peer Y."/>
            <person name="Rouze P."/>
            <person name="Ellis J.G."/>
            <person name="Dodds P.N."/>
            <person name="Schein J.E."/>
            <person name="Zhong S."/>
            <person name="Hamelin R.C."/>
            <person name="Grigoriev I.V."/>
            <person name="Szabo L.J."/>
            <person name="Martin F."/>
        </authorList>
    </citation>
    <scope>NUCLEOTIDE SEQUENCE [LARGE SCALE GENOMIC DNA]</scope>
    <source>
        <strain evidence="18">98AG31 / pathotype 3-4-7</strain>
    </source>
</reference>
<protein>
    <recommendedName>
        <fullName evidence="16">ATP-grasp domain-containing protein</fullName>
    </recommendedName>
</protein>
<comment type="pathway">
    <text evidence="2">Purine metabolism; IMP biosynthesis via de novo pathway; N(1)-(5-phospho-D-ribosyl)glycinamide from 5-phospho-alpha-D-ribose 1-diphosphate: step 2/2.</text>
</comment>
<dbReference type="RefSeq" id="XP_007410899.1">
    <property type="nucleotide sequence ID" value="XM_007410837.1"/>
</dbReference>
<evidence type="ECO:0000256" key="11">
    <source>
        <dbReference type="ARBA" id="ARBA00029388"/>
    </source>
</evidence>
<accession>F4RNW3</accession>
<gene>
    <name evidence="17" type="ORF">MELLADRAFT_116735</name>
</gene>
<dbReference type="GO" id="GO:0006189">
    <property type="term" value="P:'de novo' IMP biosynthetic process"/>
    <property type="evidence" value="ECO:0007669"/>
    <property type="project" value="UniProtKB-UniPathway"/>
</dbReference>
<proteinExistence type="inferred from homology"/>
<evidence type="ECO:0000256" key="6">
    <source>
        <dbReference type="ARBA" id="ARBA00022741"/>
    </source>
</evidence>
<dbReference type="eggNOG" id="KOG0237">
    <property type="taxonomic scope" value="Eukaryota"/>
</dbReference>
<dbReference type="PROSITE" id="PS00184">
    <property type="entry name" value="GARS"/>
    <property type="match status" value="1"/>
</dbReference>
<dbReference type="InterPro" id="IPR010918">
    <property type="entry name" value="PurM-like_C_dom"/>
</dbReference>
<evidence type="ECO:0000259" key="16">
    <source>
        <dbReference type="PROSITE" id="PS50975"/>
    </source>
</evidence>
<evidence type="ECO:0000256" key="1">
    <source>
        <dbReference type="ARBA" id="ARBA00004686"/>
    </source>
</evidence>
<dbReference type="SUPFAM" id="SSF56059">
    <property type="entry name" value="Glutathione synthetase ATP-binding domain-like"/>
    <property type="match status" value="1"/>
</dbReference>
<keyword evidence="18" id="KW-1185">Reference proteome</keyword>
<dbReference type="InterPro" id="IPR004733">
    <property type="entry name" value="PurM_cligase"/>
</dbReference>
<dbReference type="KEGG" id="mlr:MELLADRAFT_116735"/>
<dbReference type="InterPro" id="IPR036676">
    <property type="entry name" value="PurM-like_C_sf"/>
</dbReference>
<comment type="catalytic activity">
    <reaction evidence="14">
        <text>2-formamido-N(1)-(5-O-phospho-beta-D-ribosyl)acetamidine + ATP = 5-amino-1-(5-phospho-beta-D-ribosyl)imidazole + ADP + phosphate + H(+)</text>
        <dbReference type="Rhea" id="RHEA:23032"/>
        <dbReference type="ChEBI" id="CHEBI:15378"/>
        <dbReference type="ChEBI" id="CHEBI:30616"/>
        <dbReference type="ChEBI" id="CHEBI:43474"/>
        <dbReference type="ChEBI" id="CHEBI:137981"/>
        <dbReference type="ChEBI" id="CHEBI:147287"/>
        <dbReference type="ChEBI" id="CHEBI:456216"/>
        <dbReference type="EC" id="6.3.3.1"/>
    </reaction>
</comment>
<organism evidence="18">
    <name type="scientific">Melampsora larici-populina (strain 98AG31 / pathotype 3-4-7)</name>
    <name type="common">Poplar leaf rust fungus</name>
    <dbReference type="NCBI Taxonomy" id="747676"/>
    <lineage>
        <taxon>Eukaryota</taxon>
        <taxon>Fungi</taxon>
        <taxon>Dikarya</taxon>
        <taxon>Basidiomycota</taxon>
        <taxon>Pucciniomycotina</taxon>
        <taxon>Pucciniomycetes</taxon>
        <taxon>Pucciniales</taxon>
        <taxon>Melampsoraceae</taxon>
        <taxon>Melampsora</taxon>
    </lineage>
</organism>
<dbReference type="FunFam" id="3.90.650.10:FF:000019">
    <property type="entry name" value="Trifunctional purine biosynthetic protein adenosine-3"/>
    <property type="match status" value="1"/>
</dbReference>
<dbReference type="NCBIfam" id="TIGR00878">
    <property type="entry name" value="purM"/>
    <property type="match status" value="1"/>
</dbReference>
<dbReference type="Pfam" id="PF00586">
    <property type="entry name" value="AIRS"/>
    <property type="match status" value="1"/>
</dbReference>
<evidence type="ECO:0000256" key="12">
    <source>
        <dbReference type="ARBA" id="ARBA00029444"/>
    </source>
</evidence>
<dbReference type="FunFam" id="3.30.1490.20:FF:000006">
    <property type="entry name" value="phosphoribosylamine--glycine ligase, chloroplastic-like"/>
    <property type="match status" value="1"/>
</dbReference>
<dbReference type="EMBL" id="GL883111">
    <property type="protein sequence ID" value="EGG05843.1"/>
    <property type="molecule type" value="Genomic_DNA"/>
</dbReference>
<dbReference type="SMART" id="SM01210">
    <property type="entry name" value="GARS_C"/>
    <property type="match status" value="1"/>
</dbReference>
<keyword evidence="5" id="KW-0479">Metal-binding</keyword>
<keyword evidence="4" id="KW-0436">Ligase</keyword>
<dbReference type="AlphaFoldDB" id="F4RNW3"/>
<dbReference type="InterPro" id="IPR013815">
    <property type="entry name" value="ATP_grasp_subdomain_1"/>
</dbReference>
<dbReference type="SUPFAM" id="SSF51246">
    <property type="entry name" value="Rudiment single hybrid motif"/>
    <property type="match status" value="1"/>
</dbReference>
<dbReference type="HAMAP" id="MF_00741">
    <property type="entry name" value="AIRS"/>
    <property type="match status" value="1"/>
</dbReference>
<dbReference type="Gene3D" id="3.90.650.10">
    <property type="entry name" value="PurM-like C-terminal domain"/>
    <property type="match status" value="1"/>
</dbReference>
<dbReference type="SUPFAM" id="SSF55326">
    <property type="entry name" value="PurM N-terminal domain-like"/>
    <property type="match status" value="1"/>
</dbReference>
<dbReference type="SUPFAM" id="SSF52440">
    <property type="entry name" value="PreATP-grasp domain"/>
    <property type="match status" value="1"/>
</dbReference>
<dbReference type="Pfam" id="PF01071">
    <property type="entry name" value="GARS_A"/>
    <property type="match status" value="1"/>
</dbReference>
<dbReference type="PANTHER" id="PTHR10520:SF12">
    <property type="entry name" value="TRIFUNCTIONAL PURINE BIOSYNTHETIC PROTEIN ADENOSINE-3"/>
    <property type="match status" value="1"/>
</dbReference>
<keyword evidence="8 15" id="KW-0067">ATP-binding</keyword>
<dbReference type="Gene3D" id="3.30.1330.10">
    <property type="entry name" value="PurM-like, N-terminal domain"/>
    <property type="match status" value="1"/>
</dbReference>
<dbReference type="GO" id="GO:0046872">
    <property type="term" value="F:metal ion binding"/>
    <property type="evidence" value="ECO:0007669"/>
    <property type="project" value="UniProtKB-KW"/>
</dbReference>
<dbReference type="FunCoup" id="F4RNW3">
    <property type="interactions" value="611"/>
</dbReference>
<dbReference type="InterPro" id="IPR016188">
    <property type="entry name" value="PurM-like_N"/>
</dbReference>
<keyword evidence="9" id="KW-0464">Manganese</keyword>
<dbReference type="NCBIfam" id="TIGR00877">
    <property type="entry name" value="purD"/>
    <property type="match status" value="1"/>
</dbReference>
<dbReference type="InterPro" id="IPR020561">
    <property type="entry name" value="PRibGlycinamid_synth_ATP-grasp"/>
</dbReference>
<dbReference type="GO" id="GO:0004637">
    <property type="term" value="F:phosphoribosylamine-glycine ligase activity"/>
    <property type="evidence" value="ECO:0007669"/>
    <property type="project" value="UniProtKB-EC"/>
</dbReference>
<evidence type="ECO:0000256" key="4">
    <source>
        <dbReference type="ARBA" id="ARBA00022598"/>
    </source>
</evidence>
<dbReference type="HAMAP" id="MF_00138">
    <property type="entry name" value="GARS"/>
    <property type="match status" value="1"/>
</dbReference>
<comment type="function">
    <text evidence="11">Catalyzes the second and fifth step in the 'de novo' purine biosynthesis pathway; contains phosphoribosylamine--glycine ligase (GARS) and phosphoribosylformylglycinamidine cyclo-ligase (AIRS) activities.</text>
</comment>
<dbReference type="InParanoid" id="F4RNW3"/>